<dbReference type="Gene3D" id="3.40.190.10">
    <property type="entry name" value="Periplasmic binding protein-like II"/>
    <property type="match status" value="1"/>
</dbReference>
<sequence length="365" mass="36744">MKLKRFAAVTTALGVLVAGGFAAGAAYAEPVSNSYSIVGSDTLQDAVNALTNGTGVTGSNVRVTAGGLSLGNFDAFPSTGAGSQIQTKPGGTYFARPSGSGNGVTALRASITGNAWQGKTITGQVDIARSSSSPGGNVSADGKLAYVPFGRDAVSYIYKGGTAAWANLTGAQLKQIYEGTLTSIDGVAVNPRLPQSGSGTRSFFLTAIGNPTLKAGIDTNNTTAENDATVLAAGEIIPFSAASWVAQVTGAAGVNTVAASTGVSLGSPIAGTPAVTGAGASTAPNAAFYANSTFGRDTYLVVERARITPNDAKYDAALAALVDPTRTQSLTNFTGALSGTPRRVKEKFGFMVPSQTAPIYAYPTL</sequence>
<protein>
    <submittedName>
        <fullName evidence="2">ABC-type phosphate transport system substrate-binding protein</fullName>
    </submittedName>
</protein>
<feature type="chain" id="PRO_5031199372" evidence="1">
    <location>
        <begin position="29"/>
        <end position="365"/>
    </location>
</feature>
<gene>
    <name evidence="2" type="ORF">BKA24_002408</name>
</gene>
<dbReference type="AlphaFoldDB" id="A0A7W7BU87"/>
<feature type="signal peptide" evidence="1">
    <location>
        <begin position="1"/>
        <end position="28"/>
    </location>
</feature>
<evidence type="ECO:0000256" key="1">
    <source>
        <dbReference type="SAM" id="SignalP"/>
    </source>
</evidence>
<keyword evidence="1" id="KW-0732">Signal</keyword>
<proteinExistence type="predicted"/>
<reference evidence="2 3" key="1">
    <citation type="submission" date="2020-08" db="EMBL/GenBank/DDBJ databases">
        <title>Sequencing the genomes of 1000 actinobacteria strains.</title>
        <authorList>
            <person name="Klenk H.-P."/>
        </authorList>
    </citation>
    <scope>NUCLEOTIDE SEQUENCE [LARGE SCALE GENOMIC DNA]</scope>
    <source>
        <strain evidence="2 3">DSM 24947</strain>
    </source>
</reference>
<dbReference type="SUPFAM" id="SSF53850">
    <property type="entry name" value="Periplasmic binding protein-like II"/>
    <property type="match status" value="1"/>
</dbReference>
<dbReference type="RefSeq" id="WP_184218497.1">
    <property type="nucleotide sequence ID" value="NZ_JACHMD010000001.1"/>
</dbReference>
<comment type="caution">
    <text evidence="2">The sequence shown here is derived from an EMBL/GenBank/DDBJ whole genome shotgun (WGS) entry which is preliminary data.</text>
</comment>
<keyword evidence="3" id="KW-1185">Reference proteome</keyword>
<organism evidence="2 3">
    <name type="scientific">Microbacterium marinum</name>
    <dbReference type="NCBI Taxonomy" id="421115"/>
    <lineage>
        <taxon>Bacteria</taxon>
        <taxon>Bacillati</taxon>
        <taxon>Actinomycetota</taxon>
        <taxon>Actinomycetes</taxon>
        <taxon>Micrococcales</taxon>
        <taxon>Microbacteriaceae</taxon>
        <taxon>Microbacterium</taxon>
    </lineage>
</organism>
<evidence type="ECO:0000313" key="2">
    <source>
        <dbReference type="EMBL" id="MBB4667699.1"/>
    </source>
</evidence>
<accession>A0A7W7BU87</accession>
<evidence type="ECO:0000313" key="3">
    <source>
        <dbReference type="Proteomes" id="UP000573729"/>
    </source>
</evidence>
<dbReference type="Proteomes" id="UP000573729">
    <property type="component" value="Unassembled WGS sequence"/>
</dbReference>
<name>A0A7W7BU87_9MICO</name>
<dbReference type="EMBL" id="JACHMD010000001">
    <property type="protein sequence ID" value="MBB4667699.1"/>
    <property type="molecule type" value="Genomic_DNA"/>
</dbReference>